<name>A0ABM0YX44_CAMSA</name>
<dbReference type="Proteomes" id="UP000694864">
    <property type="component" value="Chromosome 4"/>
</dbReference>
<dbReference type="SUPFAM" id="SSF81383">
    <property type="entry name" value="F-box domain"/>
    <property type="match status" value="1"/>
</dbReference>
<dbReference type="PANTHER" id="PTHR31900">
    <property type="entry name" value="F-BOX/RNI SUPERFAMILY PROTEIN-RELATED"/>
    <property type="match status" value="1"/>
</dbReference>
<dbReference type="GeneID" id="104783808"/>
<reference evidence="2" key="2">
    <citation type="journal article" date="2014" name="Nat. Commun.">
        <title>The emerging biofuel crop Camelina sativa retains a highly undifferentiated hexaploid genome structure.</title>
        <authorList>
            <person name="Kagale S."/>
            <person name="Koh C."/>
            <person name="Nixon J."/>
            <person name="Bollina V."/>
            <person name="Clarke W.E."/>
            <person name="Tuteja R."/>
            <person name="Spillane C."/>
            <person name="Robinson S.J."/>
            <person name="Links M.G."/>
            <person name="Clarke C."/>
            <person name="Higgins E.E."/>
            <person name="Huebert T."/>
            <person name="Sharpe A.G."/>
            <person name="Parkin I.A."/>
        </authorList>
    </citation>
    <scope>NUCLEOTIDE SEQUENCE [LARGE SCALE GENOMIC DNA]</scope>
    <source>
        <strain evidence="2">r\DH55</strain>
    </source>
</reference>
<proteinExistence type="predicted"/>
<keyword evidence="2" id="KW-1185">Reference proteome</keyword>
<evidence type="ECO:0000313" key="3">
    <source>
        <dbReference type="RefSeq" id="XP_010507213.1"/>
    </source>
</evidence>
<accession>A0ABM0YX44</accession>
<dbReference type="RefSeq" id="XP_010507213.1">
    <property type="nucleotide sequence ID" value="XM_010508911.1"/>
</dbReference>
<dbReference type="InterPro" id="IPR036047">
    <property type="entry name" value="F-box-like_dom_sf"/>
</dbReference>
<protein>
    <submittedName>
        <fullName evidence="3 4">F-box protein At3g62230-like</fullName>
    </submittedName>
</protein>
<dbReference type="PANTHER" id="PTHR31900:SF34">
    <property type="entry name" value="EMB|CAB62440.1-RELATED"/>
    <property type="match status" value="1"/>
</dbReference>
<reference evidence="2" key="1">
    <citation type="journal article" date="1997" name="Nucleic Acids Res.">
        <title>tRNAscan-SE: a program for improved detection of transfer RNA genes in genomic sequence.</title>
        <authorList>
            <person name="Lowe T.M."/>
            <person name="Eddy S.R."/>
        </authorList>
    </citation>
    <scope>NUCLEOTIDE SEQUENCE [LARGE SCALE GENOMIC DNA]</scope>
    <source>
        <strain evidence="2">r\DH55</strain>
    </source>
</reference>
<dbReference type="Pfam" id="PF00646">
    <property type="entry name" value="F-box"/>
    <property type="match status" value="1"/>
</dbReference>
<organism evidence="2 3">
    <name type="scientific">Camelina sativa</name>
    <name type="common">False flax</name>
    <name type="synonym">Myagrum sativum</name>
    <dbReference type="NCBI Taxonomy" id="90675"/>
    <lineage>
        <taxon>Eukaryota</taxon>
        <taxon>Viridiplantae</taxon>
        <taxon>Streptophyta</taxon>
        <taxon>Embryophyta</taxon>
        <taxon>Tracheophyta</taxon>
        <taxon>Spermatophyta</taxon>
        <taxon>Magnoliopsida</taxon>
        <taxon>eudicotyledons</taxon>
        <taxon>Gunneridae</taxon>
        <taxon>Pentapetalae</taxon>
        <taxon>rosids</taxon>
        <taxon>malvids</taxon>
        <taxon>Brassicales</taxon>
        <taxon>Brassicaceae</taxon>
        <taxon>Camelineae</taxon>
        <taxon>Camelina</taxon>
    </lineage>
</organism>
<evidence type="ECO:0000259" key="1">
    <source>
        <dbReference type="Pfam" id="PF00646"/>
    </source>
</evidence>
<dbReference type="CDD" id="cd22160">
    <property type="entry name" value="F-box_AtFBL13-like"/>
    <property type="match status" value="1"/>
</dbReference>
<dbReference type="InterPro" id="IPR050232">
    <property type="entry name" value="FBL13/AtMIF1-like"/>
</dbReference>
<dbReference type="InterPro" id="IPR001810">
    <property type="entry name" value="F-box_dom"/>
</dbReference>
<evidence type="ECO:0000313" key="2">
    <source>
        <dbReference type="Proteomes" id="UP000694864"/>
    </source>
</evidence>
<sequence>MVSGDALDMISTLSDILLVLIISNLTFKEALRTSVLSKRWRNICRETRNVSFQEAVITQTYPAWVDEDTKREAFVGYTLHWVSMFTGGIVDTFELSFHRPIGYEAEMRTLIDFAAATKVKNLVLDFSDRLWVNRDEVEASFESTMIQMPESFYRLTGLVKLKLLACRFDASRLAVAGSVEFLYFGWMPLAMITSLLPKAPLLECLQIKNCWNVGLGAITGVNNRLIKLVFKNCVFAVQGTSLDLPSILIFKYAGNVHSFTLRNVNKEMDEVSLDFGRLSQFQAGLGTHFCDLLCSLVSAKTVTVCPFLIQVIQDNVNPLRLRADMKTTRLVLMTTLEPREFVGIRFMINSCPYLETLTFQLVVRTAVRMVRVPIDANGYWRVGIFHPCFKNTLKYLEVWNFCGDFYELQLLKNLIRVCRVLERVDLYAPMGLAVDRLDRIRAKADFVRETFRASSADLSIHLY</sequence>
<evidence type="ECO:0000313" key="4">
    <source>
        <dbReference type="RefSeq" id="XP_010507215.1"/>
    </source>
</evidence>
<gene>
    <name evidence="3" type="primary">LOC104783808</name>
    <name evidence="4" type="synonym">LOC104783810</name>
</gene>
<dbReference type="RefSeq" id="XP_010507215.1">
    <property type="nucleotide sequence ID" value="XM_010508913.1"/>
</dbReference>
<feature type="domain" description="F-box" evidence="1">
    <location>
        <begin position="10"/>
        <end position="46"/>
    </location>
</feature>
<dbReference type="GeneID" id="104783810"/>
<reference evidence="3 4" key="3">
    <citation type="submission" date="2025-05" db="UniProtKB">
        <authorList>
            <consortium name="RefSeq"/>
        </authorList>
    </citation>
    <scope>IDENTIFICATION</scope>
    <source>
        <tissue evidence="3 4">Leaf</tissue>
    </source>
</reference>
<dbReference type="InterPro" id="IPR053781">
    <property type="entry name" value="F-box_AtFBL13-like"/>
</dbReference>